<organism evidence="11 12">
    <name type="scientific">Deinococcus radiopugnans ATCC 19172</name>
    <dbReference type="NCBI Taxonomy" id="585398"/>
    <lineage>
        <taxon>Bacteria</taxon>
        <taxon>Thermotogati</taxon>
        <taxon>Deinococcota</taxon>
        <taxon>Deinococci</taxon>
        <taxon>Deinococcales</taxon>
        <taxon>Deinococcaceae</taxon>
        <taxon>Deinococcus</taxon>
    </lineage>
</organism>
<dbReference type="AlphaFoldDB" id="A0A5C4Y0A1"/>
<reference evidence="10 13" key="2">
    <citation type="submission" date="2020-08" db="EMBL/GenBank/DDBJ databases">
        <title>Genomic Encyclopedia of Type Strains, Phase IV (KMG-IV): sequencing the most valuable type-strain genomes for metagenomic binning, comparative biology and taxonomic classification.</title>
        <authorList>
            <person name="Goeker M."/>
        </authorList>
    </citation>
    <scope>NUCLEOTIDE SEQUENCE [LARGE SCALE GENOMIC DNA]</scope>
    <source>
        <strain evidence="10 13">DSM 12027</strain>
    </source>
</reference>
<evidence type="ECO:0000256" key="1">
    <source>
        <dbReference type="ARBA" id="ARBA00004651"/>
    </source>
</evidence>
<keyword evidence="4 10" id="KW-0378">Hydrolase</keyword>
<dbReference type="GO" id="GO:0005886">
    <property type="term" value="C:plasma membrane"/>
    <property type="evidence" value="ECO:0007669"/>
    <property type="project" value="UniProtKB-SubCell"/>
</dbReference>
<dbReference type="PANTHER" id="PTHR14969:SF62">
    <property type="entry name" value="DECAPRENYLPHOSPHORYL-5-PHOSPHORIBOSE PHOSPHATASE RV3807C-RELATED"/>
    <property type="match status" value="1"/>
</dbReference>
<dbReference type="SUPFAM" id="SSF48317">
    <property type="entry name" value="Acid phosphatase/Vanadium-dependent haloperoxidase"/>
    <property type="match status" value="1"/>
</dbReference>
<sequence length="252" mass="27702">MFPDRLHEAVAFFRTHWRGLLLLLLGVLLPLVLIAELTEDIFRDGGFAWDTAVLEWYRAHRTPTLTSLALALGVIGGVRVLPFIALVIALLLARAGGRIHAWYLAFALSGAALLNVLAKLIFQRPRPDELGAVLIESGFSFPSGHAMSNAAFGIALGLIFWRSRAGWPVAVLGVFWGVLLAASRNYLGVHYPTDVIVGFLSAAAWAYGLYLLMARRWPALRNSPGGMDDTRSSVQTGTDAVPRQERERDRTR</sequence>
<dbReference type="InterPro" id="IPR036938">
    <property type="entry name" value="PAP2/HPO_sf"/>
</dbReference>
<keyword evidence="6 8" id="KW-0472">Membrane</keyword>
<feature type="transmembrane region" description="Helical" evidence="8">
    <location>
        <begin position="166"/>
        <end position="183"/>
    </location>
</feature>
<comment type="subcellular location">
    <subcellularLocation>
        <location evidence="1">Cell membrane</location>
        <topology evidence="1">Multi-pass membrane protein</topology>
    </subcellularLocation>
</comment>
<feature type="transmembrane region" description="Helical" evidence="8">
    <location>
        <begin position="68"/>
        <end position="93"/>
    </location>
</feature>
<dbReference type="SMART" id="SM00014">
    <property type="entry name" value="acidPPc"/>
    <property type="match status" value="1"/>
</dbReference>
<evidence type="ECO:0000313" key="13">
    <source>
        <dbReference type="Proteomes" id="UP000629870"/>
    </source>
</evidence>
<keyword evidence="13" id="KW-1185">Reference proteome</keyword>
<evidence type="ECO:0000256" key="8">
    <source>
        <dbReference type="SAM" id="Phobius"/>
    </source>
</evidence>
<dbReference type="Proteomes" id="UP000313988">
    <property type="component" value="Unassembled WGS sequence"/>
</dbReference>
<feature type="compositionally biased region" description="Basic and acidic residues" evidence="7">
    <location>
        <begin position="242"/>
        <end position="252"/>
    </location>
</feature>
<dbReference type="InterPro" id="IPR000326">
    <property type="entry name" value="PAP2/HPO"/>
</dbReference>
<dbReference type="PANTHER" id="PTHR14969">
    <property type="entry name" value="SPHINGOSINE-1-PHOSPHATE PHOSPHOHYDROLASE"/>
    <property type="match status" value="1"/>
</dbReference>
<proteinExistence type="predicted"/>
<gene>
    <name evidence="11" type="ORF">FHR04_15130</name>
    <name evidence="10" type="ORF">HNQ04_002936</name>
</gene>
<evidence type="ECO:0000256" key="7">
    <source>
        <dbReference type="SAM" id="MobiDB-lite"/>
    </source>
</evidence>
<dbReference type="EC" id="3.6.1.27" evidence="10"/>
<evidence type="ECO:0000256" key="4">
    <source>
        <dbReference type="ARBA" id="ARBA00022801"/>
    </source>
</evidence>
<evidence type="ECO:0000256" key="2">
    <source>
        <dbReference type="ARBA" id="ARBA00022475"/>
    </source>
</evidence>
<feature type="transmembrane region" description="Helical" evidence="8">
    <location>
        <begin position="195"/>
        <end position="213"/>
    </location>
</feature>
<keyword evidence="3 8" id="KW-0812">Transmembrane</keyword>
<evidence type="ECO:0000256" key="3">
    <source>
        <dbReference type="ARBA" id="ARBA00022692"/>
    </source>
</evidence>
<dbReference type="Proteomes" id="UP000629870">
    <property type="component" value="Unassembled WGS sequence"/>
</dbReference>
<keyword evidence="2" id="KW-1003">Cell membrane</keyword>
<evidence type="ECO:0000313" key="11">
    <source>
        <dbReference type="EMBL" id="TNM69250.1"/>
    </source>
</evidence>
<dbReference type="OrthoDB" id="9789113at2"/>
<protein>
    <submittedName>
        <fullName evidence="11">Phosphatase PAP2 family protein</fullName>
    </submittedName>
    <submittedName>
        <fullName evidence="10">Undecaprenyl-diphosphatase</fullName>
        <ecNumber evidence="10">3.6.1.27</ecNumber>
    </submittedName>
</protein>
<evidence type="ECO:0000256" key="6">
    <source>
        <dbReference type="ARBA" id="ARBA00023136"/>
    </source>
</evidence>
<keyword evidence="5 8" id="KW-1133">Transmembrane helix</keyword>
<dbReference type="CDD" id="cd03392">
    <property type="entry name" value="PAP2_like_2"/>
    <property type="match status" value="1"/>
</dbReference>
<dbReference type="GO" id="GO:0050380">
    <property type="term" value="F:undecaprenyl-diphosphatase activity"/>
    <property type="evidence" value="ECO:0007669"/>
    <property type="project" value="UniProtKB-EC"/>
</dbReference>
<evidence type="ECO:0000313" key="10">
    <source>
        <dbReference type="EMBL" id="MBB6017667.1"/>
    </source>
</evidence>
<dbReference type="RefSeq" id="WP_139404147.1">
    <property type="nucleotide sequence ID" value="NZ_JACHEW010000017.1"/>
</dbReference>
<dbReference type="Pfam" id="PF01569">
    <property type="entry name" value="PAP2"/>
    <property type="match status" value="1"/>
</dbReference>
<evidence type="ECO:0000313" key="12">
    <source>
        <dbReference type="Proteomes" id="UP000313988"/>
    </source>
</evidence>
<dbReference type="EMBL" id="JACHEW010000017">
    <property type="protein sequence ID" value="MBB6017667.1"/>
    <property type="molecule type" value="Genomic_DNA"/>
</dbReference>
<feature type="transmembrane region" description="Helical" evidence="8">
    <location>
        <begin position="142"/>
        <end position="161"/>
    </location>
</feature>
<dbReference type="EMBL" id="VDMO01000018">
    <property type="protein sequence ID" value="TNM69250.1"/>
    <property type="molecule type" value="Genomic_DNA"/>
</dbReference>
<reference evidence="11 12" key="1">
    <citation type="submission" date="2019-06" db="EMBL/GenBank/DDBJ databases">
        <title>Genome sequence of Deinococcus radiopugnans ATCC 19172.</title>
        <authorList>
            <person name="Maclea K.S."/>
            <person name="Maynard C.R."/>
        </authorList>
    </citation>
    <scope>NUCLEOTIDE SEQUENCE [LARGE SCALE GENOMIC DNA]</scope>
    <source>
        <strain evidence="11 12">ATCC 19172</strain>
    </source>
</reference>
<evidence type="ECO:0000256" key="5">
    <source>
        <dbReference type="ARBA" id="ARBA00022989"/>
    </source>
</evidence>
<feature type="region of interest" description="Disordered" evidence="7">
    <location>
        <begin position="224"/>
        <end position="252"/>
    </location>
</feature>
<comment type="caution">
    <text evidence="11">The sequence shown here is derived from an EMBL/GenBank/DDBJ whole genome shotgun (WGS) entry which is preliminary data.</text>
</comment>
<accession>A0A5C4Y0A1</accession>
<evidence type="ECO:0000259" key="9">
    <source>
        <dbReference type="SMART" id="SM00014"/>
    </source>
</evidence>
<feature type="transmembrane region" description="Helical" evidence="8">
    <location>
        <begin position="100"/>
        <end position="122"/>
    </location>
</feature>
<feature type="domain" description="Phosphatidic acid phosphatase type 2/haloperoxidase" evidence="9">
    <location>
        <begin position="97"/>
        <end position="210"/>
    </location>
</feature>
<dbReference type="Gene3D" id="1.20.144.10">
    <property type="entry name" value="Phosphatidic acid phosphatase type 2/haloperoxidase"/>
    <property type="match status" value="1"/>
</dbReference>
<name>A0A5C4Y0A1_9DEIO</name>